<dbReference type="SUPFAM" id="SSF56672">
    <property type="entry name" value="DNA/RNA polymerases"/>
    <property type="match status" value="1"/>
</dbReference>
<reference evidence="7" key="1">
    <citation type="journal article" date="2007" name="PLoS ONE">
        <title>The first genome sequence of an elite grapevine cultivar (Pinot noir Vitis vinifera L.): coping with a highly heterozygous genome.</title>
        <authorList>
            <person name="Velasco R."/>
            <person name="Zharkikh A."/>
            <person name="Troggio M."/>
            <person name="Cartwright D.A."/>
            <person name="Cestaro A."/>
            <person name="Pruss D."/>
            <person name="Pindo M."/>
            <person name="FitzGerald L.M."/>
            <person name="Vezzulli S."/>
            <person name="Reid J."/>
            <person name="Malacarne G."/>
            <person name="Iliev D."/>
            <person name="Coppola G."/>
            <person name="Wardell B."/>
            <person name="Micheletti D."/>
            <person name="Macalma T."/>
            <person name="Facci M."/>
            <person name="Mitchell J.T."/>
            <person name="Perazzolli M."/>
            <person name="Eldredge G."/>
            <person name="Gatto P."/>
            <person name="Oyzerski R."/>
            <person name="Moretto M."/>
            <person name="Gutin N."/>
            <person name="Stefanini M."/>
            <person name="Chen Y."/>
            <person name="Segala C."/>
            <person name="Davenport C."/>
            <person name="Dematte L."/>
            <person name="Mraz A."/>
            <person name="Battilana J."/>
            <person name="Stormo K."/>
            <person name="Costa F."/>
            <person name="Tao Q."/>
            <person name="Si-Ammour A."/>
            <person name="Harkins T."/>
            <person name="Lackey A."/>
            <person name="Perbost C."/>
            <person name="Taillon B."/>
            <person name="Stella A."/>
            <person name="Solovyev V."/>
            <person name="Fawcett J.A."/>
            <person name="Sterck L."/>
            <person name="Vandepoele K."/>
            <person name="Grando S.M."/>
            <person name="Toppo S."/>
            <person name="Moser C."/>
            <person name="Lanchbury J."/>
            <person name="Bogden R."/>
            <person name="Skolnick M."/>
            <person name="Sgaramella V."/>
            <person name="Bhatnagar S.K."/>
            <person name="Fontana P."/>
            <person name="Gutin A."/>
            <person name="Van de Peer Y."/>
            <person name="Salamini F."/>
            <person name="Viola R."/>
        </authorList>
    </citation>
    <scope>NUCLEOTIDE SEQUENCE</scope>
</reference>
<dbReference type="InterPro" id="IPR043128">
    <property type="entry name" value="Rev_trsase/Diguanyl_cyclase"/>
</dbReference>
<dbReference type="GO" id="GO:0016779">
    <property type="term" value="F:nucleotidyltransferase activity"/>
    <property type="evidence" value="ECO:0007669"/>
    <property type="project" value="UniProtKB-KW"/>
</dbReference>
<dbReference type="InterPro" id="IPR001584">
    <property type="entry name" value="Integrase_cat-core"/>
</dbReference>
<dbReference type="Gene3D" id="3.30.70.270">
    <property type="match status" value="2"/>
</dbReference>
<keyword evidence="1" id="KW-0808">Transferase</keyword>
<dbReference type="Pfam" id="PF00665">
    <property type="entry name" value="rve"/>
    <property type="match status" value="1"/>
</dbReference>
<keyword evidence="3" id="KW-0540">Nuclease</keyword>
<dbReference type="PANTHER" id="PTHR37984:SF5">
    <property type="entry name" value="PROTEIN NYNRIN-LIKE"/>
    <property type="match status" value="1"/>
</dbReference>
<dbReference type="GO" id="GO:0015074">
    <property type="term" value="P:DNA integration"/>
    <property type="evidence" value="ECO:0007669"/>
    <property type="project" value="InterPro"/>
</dbReference>
<feature type="region of interest" description="Disordered" evidence="5">
    <location>
        <begin position="397"/>
        <end position="435"/>
    </location>
</feature>
<feature type="region of interest" description="Disordered" evidence="5">
    <location>
        <begin position="1"/>
        <end position="32"/>
    </location>
</feature>
<sequence>MEATPEDQHSHHGQQDNPNAFRSMRDHMHPPRMSAPSCIVPPTEQLVIRPHIVSLLPTFHGMESENPYAHIKEFEDVSNTFQEGGASINLMRLKLFPFTLKDKAKIWLNSLRPRSIQTWTDLQAKFLKKFFPTHRTNGLKRQISNFSAKENEKFYECWERCMEAINACPHHGFDTWLLVSYFYDGMSSSMKQLLETMCGGDFMSKNPEEAMDFLNYVAEAGMYTLNEDIDMKAKVAAMIRKLEELELKKIREVQAISKTPVQVMPCSICQSYEHLVKECPTIPIVREMFGDQSNVVGDFVGDQKSINAQLSQRIDSIENTLNKMMDGMQNDLSHKIDNLQYSISRLTNLNIVQKKGRFPSQPHQNPKGIHEMEAHVGKSSRVRDVKAMITLRSGKKIELPTPKPHDEIENEKEIEKKEKIKGNKKGSSGRKEDHDSIVKENPNKIVINGDVMKKHMPPPFPQALHGKKRISNALEILEVLRQVKLNVNKKAFLTKQVSAIIQCKSPVKYKDPGCPTISMIIEGTLVEKALLDLGASLNLLPYSVYKQLGLGELKPTSITLSLVDRSMKIPRGMIEDVLVQVNNFYYPVDFVVLDMDPIVKETNYVPIILGRPFLATSNAIINCRNGLMQLTFGNMTLELNIFYMCKKPINLEEKEGLPEPSDLLTTLPPWRMIEEILPLFKENKVQEAVKEEAPKLSDYYSKSVISQLQFQNARSISGQGVRIHHRRASEKHIRIRCYRSIRTHSIRMVHIRIVGARRHSIRLPPLYTQMHESLSVKPLPMELKYAYLEENKKCTVVISSSLTTPQEKCLLEVLRRCKKVIGWQISDLKGISPLVCTHHIYMEEEAKSVRQPQRRLNPHMQEVVRAEVLKLLQDGWKVCIDYRKLNVVTRKNHFPLPFIDQVLERVSGHPFYYFLDGYSKYFQIEIDVEDQEKATFTCPFGTYAYRRMSFGLCNAPATFQRCMLSIFSDMVERIMEVFIDDIPIYGSTFEECLVNLEVILNQCIEKDLVLNWDKCHFMVQQGIVLGHIISKKGIEVDKAKVELIVKLSSPTTVKGVKKFLSHAGFYKRFIKDFFKLSKPLCELLVKDAKFVWDERCQKSFEQLKQFLTIALIHNSHGLPINDDFSEESLMLLEDTPWYAHIANYLVIGEIPSEWKAQDKKHFFTKIHAYYWEEPFLFKYCAHQIIRKCIPEQKQQRILSHCNESACGGHFASQKTAMKGIDFIGPFPMSFGNSYILVGVDYVSKWVEAILCKHNDHRVVLKFLKKNIFSRFGVPKAIISDGGTHFYNKPFKTLLAKYGVKYKAATPYHPQPSGQVELANREIKNILMKVVNTSRRDWSIKLHDSLWAYRTAYKTILSMSPYRLIYAWWAIKKVNMDLNRAGMKRFLDLNEMEELRNDAYINSKIAKQRMKMWHDQLIFNKEFQKGQRVLLYDFRLHIFPGKLKSRRPMVTQPPIEGNLDCRARPFHSELCFDMDTFRQQLELTNSFHLLQKYHLEHLMTPRDFFYPRVALDFYQSMTTRRVRDPTVIHFTIDGRHAYGAEEMSYIGGFIPDIRGFLLWPSSFDYDLSSLPGREDTTLEAPPVYQLHQRLIHLSLLSPYPVQSLEAYVIHCRHDKPNHSRCSLPADEAIIRQDQLIATKEANLA</sequence>
<dbReference type="InterPro" id="IPR021109">
    <property type="entry name" value="Peptidase_aspartic_dom_sf"/>
</dbReference>
<feature type="compositionally biased region" description="Basic and acidic residues" evidence="5">
    <location>
        <begin position="1"/>
        <end position="14"/>
    </location>
</feature>
<feature type="domain" description="Integrase catalytic" evidence="6">
    <location>
        <begin position="1210"/>
        <end position="1368"/>
    </location>
</feature>
<dbReference type="FunFam" id="3.30.70.270:FF:000020">
    <property type="entry name" value="Transposon Tf2-6 polyprotein-like Protein"/>
    <property type="match status" value="1"/>
</dbReference>
<dbReference type="CDD" id="cd01647">
    <property type="entry name" value="RT_LTR"/>
    <property type="match status" value="1"/>
</dbReference>
<proteinExistence type="predicted"/>
<keyword evidence="4" id="KW-0378">Hydrolase</keyword>
<dbReference type="PANTHER" id="PTHR37984">
    <property type="entry name" value="PROTEIN CBG26694"/>
    <property type="match status" value="1"/>
</dbReference>
<dbReference type="InterPro" id="IPR050951">
    <property type="entry name" value="Retrovirus_Pol_polyprotein"/>
</dbReference>
<dbReference type="GO" id="GO:0004519">
    <property type="term" value="F:endonuclease activity"/>
    <property type="evidence" value="ECO:0007669"/>
    <property type="project" value="UniProtKB-KW"/>
</dbReference>
<evidence type="ECO:0000256" key="4">
    <source>
        <dbReference type="ARBA" id="ARBA00022759"/>
    </source>
</evidence>
<keyword evidence="2" id="KW-0548">Nucleotidyltransferase</keyword>
<dbReference type="EMBL" id="AM481260">
    <property type="protein sequence ID" value="CAN66329.1"/>
    <property type="molecule type" value="Genomic_DNA"/>
</dbReference>
<dbReference type="Pfam" id="PF00078">
    <property type="entry name" value="RVT_1"/>
    <property type="match status" value="1"/>
</dbReference>
<dbReference type="PROSITE" id="PS50994">
    <property type="entry name" value="INTEGRASE"/>
    <property type="match status" value="1"/>
</dbReference>
<dbReference type="Gene3D" id="2.40.70.10">
    <property type="entry name" value="Acid Proteases"/>
    <property type="match status" value="1"/>
</dbReference>
<evidence type="ECO:0000313" key="7">
    <source>
        <dbReference type="EMBL" id="CAN66329.1"/>
    </source>
</evidence>
<evidence type="ECO:0000256" key="2">
    <source>
        <dbReference type="ARBA" id="ARBA00022695"/>
    </source>
</evidence>
<protein>
    <recommendedName>
        <fullName evidence="6">Integrase catalytic domain-containing protein</fullName>
    </recommendedName>
</protein>
<dbReference type="InterPro" id="IPR000477">
    <property type="entry name" value="RT_dom"/>
</dbReference>
<dbReference type="InterPro" id="IPR036397">
    <property type="entry name" value="RNaseH_sf"/>
</dbReference>
<dbReference type="CDD" id="cd00303">
    <property type="entry name" value="retropepsin_like"/>
    <property type="match status" value="1"/>
</dbReference>
<evidence type="ECO:0000256" key="1">
    <source>
        <dbReference type="ARBA" id="ARBA00022679"/>
    </source>
</evidence>
<dbReference type="InterPro" id="IPR043502">
    <property type="entry name" value="DNA/RNA_pol_sf"/>
</dbReference>
<gene>
    <name evidence="7" type="ORF">VITISV_000597</name>
</gene>
<evidence type="ECO:0000256" key="3">
    <source>
        <dbReference type="ARBA" id="ARBA00022722"/>
    </source>
</evidence>
<evidence type="ECO:0000259" key="6">
    <source>
        <dbReference type="PROSITE" id="PS50994"/>
    </source>
</evidence>
<organism evidence="7">
    <name type="scientific">Vitis vinifera</name>
    <name type="common">Grape</name>
    <dbReference type="NCBI Taxonomy" id="29760"/>
    <lineage>
        <taxon>Eukaryota</taxon>
        <taxon>Viridiplantae</taxon>
        <taxon>Streptophyta</taxon>
        <taxon>Embryophyta</taxon>
        <taxon>Tracheophyta</taxon>
        <taxon>Spermatophyta</taxon>
        <taxon>Magnoliopsida</taxon>
        <taxon>eudicotyledons</taxon>
        <taxon>Gunneridae</taxon>
        <taxon>Pentapetalae</taxon>
        <taxon>rosids</taxon>
        <taxon>Vitales</taxon>
        <taxon>Vitaceae</taxon>
        <taxon>Viteae</taxon>
        <taxon>Vitis</taxon>
    </lineage>
</organism>
<dbReference type="Gene3D" id="3.30.420.10">
    <property type="entry name" value="Ribonuclease H-like superfamily/Ribonuclease H"/>
    <property type="match status" value="1"/>
</dbReference>
<dbReference type="InterPro" id="IPR005162">
    <property type="entry name" value="Retrotrans_gag_dom"/>
</dbReference>
<dbReference type="GO" id="GO:0003676">
    <property type="term" value="F:nucleic acid binding"/>
    <property type="evidence" value="ECO:0007669"/>
    <property type="project" value="InterPro"/>
</dbReference>
<keyword evidence="4" id="KW-0255">Endonuclease</keyword>
<accession>A5C3T8</accession>
<name>A5C3T8_VITVI</name>
<dbReference type="SUPFAM" id="SSF50630">
    <property type="entry name" value="Acid proteases"/>
    <property type="match status" value="1"/>
</dbReference>
<dbReference type="SUPFAM" id="SSF53098">
    <property type="entry name" value="Ribonuclease H-like"/>
    <property type="match status" value="1"/>
</dbReference>
<feature type="compositionally biased region" description="Basic and acidic residues" evidence="5">
    <location>
        <begin position="397"/>
        <end position="421"/>
    </location>
</feature>
<evidence type="ECO:0000256" key="5">
    <source>
        <dbReference type="SAM" id="MobiDB-lite"/>
    </source>
</evidence>
<dbReference type="Pfam" id="PF03732">
    <property type="entry name" value="Retrotrans_gag"/>
    <property type="match status" value="1"/>
</dbReference>
<dbReference type="Gene3D" id="3.10.10.10">
    <property type="entry name" value="HIV Type 1 Reverse Transcriptase, subunit A, domain 1"/>
    <property type="match status" value="1"/>
</dbReference>
<dbReference type="InterPro" id="IPR012337">
    <property type="entry name" value="RNaseH-like_sf"/>
</dbReference>